<name>A0A1A8HR12_NOTKU</name>
<feature type="signal peptide" evidence="1">
    <location>
        <begin position="1"/>
        <end position="18"/>
    </location>
</feature>
<gene>
    <name evidence="2" type="primary">SYT14B</name>
</gene>
<dbReference type="EMBL" id="HAED01000143">
    <property type="protein sequence ID" value="SBQ85988.1"/>
    <property type="molecule type" value="Transcribed_RNA"/>
</dbReference>
<sequence length="38" mass="4096">CVCVCVMVLFSEVPTCVCVCGAFRCWDGALVSSLYCQT</sequence>
<reference evidence="2" key="2">
    <citation type="submission" date="2016-06" db="EMBL/GenBank/DDBJ databases">
        <title>The genome of a short-lived fish provides insights into sex chromosome evolution and the genetic control of aging.</title>
        <authorList>
            <person name="Reichwald K."/>
            <person name="Felder M."/>
            <person name="Petzold A."/>
            <person name="Koch P."/>
            <person name="Groth M."/>
            <person name="Platzer M."/>
        </authorList>
    </citation>
    <scope>NUCLEOTIDE SEQUENCE</scope>
    <source>
        <tissue evidence="2">Brain</tissue>
    </source>
</reference>
<evidence type="ECO:0000256" key="1">
    <source>
        <dbReference type="SAM" id="SignalP"/>
    </source>
</evidence>
<keyword evidence="1" id="KW-0732">Signal</keyword>
<proteinExistence type="predicted"/>
<accession>A0A1A8HR12</accession>
<protein>
    <submittedName>
        <fullName evidence="2">Synaptotagmin XIVb</fullName>
    </submittedName>
</protein>
<feature type="non-terminal residue" evidence="2">
    <location>
        <position position="1"/>
    </location>
</feature>
<organism evidence="2">
    <name type="scientific">Nothobranchius kuhntae</name>
    <name type="common">Beira killifish</name>
    <dbReference type="NCBI Taxonomy" id="321403"/>
    <lineage>
        <taxon>Eukaryota</taxon>
        <taxon>Metazoa</taxon>
        <taxon>Chordata</taxon>
        <taxon>Craniata</taxon>
        <taxon>Vertebrata</taxon>
        <taxon>Euteleostomi</taxon>
        <taxon>Actinopterygii</taxon>
        <taxon>Neopterygii</taxon>
        <taxon>Teleostei</taxon>
        <taxon>Neoteleostei</taxon>
        <taxon>Acanthomorphata</taxon>
        <taxon>Ovalentaria</taxon>
        <taxon>Atherinomorphae</taxon>
        <taxon>Cyprinodontiformes</taxon>
        <taxon>Nothobranchiidae</taxon>
        <taxon>Nothobranchius</taxon>
    </lineage>
</organism>
<feature type="chain" id="PRO_5008371407" evidence="1">
    <location>
        <begin position="19"/>
        <end position="38"/>
    </location>
</feature>
<feature type="non-terminal residue" evidence="2">
    <location>
        <position position="38"/>
    </location>
</feature>
<dbReference type="AlphaFoldDB" id="A0A1A8HR12"/>
<reference evidence="2" key="1">
    <citation type="submission" date="2016-05" db="EMBL/GenBank/DDBJ databases">
        <authorList>
            <person name="Lavstsen T."/>
            <person name="Jespersen J.S."/>
        </authorList>
    </citation>
    <scope>NUCLEOTIDE SEQUENCE</scope>
    <source>
        <tissue evidence="2">Brain</tissue>
    </source>
</reference>
<evidence type="ECO:0000313" key="2">
    <source>
        <dbReference type="EMBL" id="SBQ85988.1"/>
    </source>
</evidence>